<dbReference type="SUPFAM" id="SSF103473">
    <property type="entry name" value="MFS general substrate transporter"/>
    <property type="match status" value="1"/>
</dbReference>
<keyword evidence="5 7" id="KW-0472">Membrane</keyword>
<organism evidence="8 9">
    <name type="scientific">Liparis tanakae</name>
    <name type="common">Tanaka's snailfish</name>
    <dbReference type="NCBI Taxonomy" id="230148"/>
    <lineage>
        <taxon>Eukaryota</taxon>
        <taxon>Metazoa</taxon>
        <taxon>Chordata</taxon>
        <taxon>Craniata</taxon>
        <taxon>Vertebrata</taxon>
        <taxon>Euteleostomi</taxon>
        <taxon>Actinopterygii</taxon>
        <taxon>Neopterygii</taxon>
        <taxon>Teleostei</taxon>
        <taxon>Neoteleostei</taxon>
        <taxon>Acanthomorphata</taxon>
        <taxon>Eupercaria</taxon>
        <taxon>Perciformes</taxon>
        <taxon>Cottioidei</taxon>
        <taxon>Cottales</taxon>
        <taxon>Liparidae</taxon>
        <taxon>Liparis</taxon>
    </lineage>
</organism>
<keyword evidence="2" id="KW-0813">Transport</keyword>
<protein>
    <submittedName>
        <fullName evidence="8">Protein spinster 2</fullName>
    </submittedName>
</protein>
<evidence type="ECO:0000256" key="3">
    <source>
        <dbReference type="ARBA" id="ARBA00022692"/>
    </source>
</evidence>
<dbReference type="AlphaFoldDB" id="A0A4Z2HFS3"/>
<evidence type="ECO:0000256" key="5">
    <source>
        <dbReference type="ARBA" id="ARBA00023136"/>
    </source>
</evidence>
<evidence type="ECO:0000256" key="4">
    <source>
        <dbReference type="ARBA" id="ARBA00022989"/>
    </source>
</evidence>
<comment type="caution">
    <text evidence="8">The sequence shown here is derived from an EMBL/GenBank/DDBJ whole genome shotgun (WGS) entry which is preliminary data.</text>
</comment>
<evidence type="ECO:0000256" key="6">
    <source>
        <dbReference type="SAM" id="MobiDB-lite"/>
    </source>
</evidence>
<dbReference type="Proteomes" id="UP000314294">
    <property type="component" value="Unassembled WGS sequence"/>
</dbReference>
<evidence type="ECO:0000256" key="2">
    <source>
        <dbReference type="ARBA" id="ARBA00022448"/>
    </source>
</evidence>
<dbReference type="GO" id="GO:0046624">
    <property type="term" value="F:sphingolipid transporter activity"/>
    <property type="evidence" value="ECO:0007669"/>
    <property type="project" value="TreeGrafter"/>
</dbReference>
<feature type="transmembrane region" description="Helical" evidence="7">
    <location>
        <begin position="199"/>
        <end position="216"/>
    </location>
</feature>
<dbReference type="PANTHER" id="PTHR23505:SF4">
    <property type="entry name" value="SPHINGOSINE-1-PHOSPHATE TRANSPORTER SPNS2"/>
    <property type="match status" value="1"/>
</dbReference>
<keyword evidence="3 7" id="KW-0812">Transmembrane</keyword>
<dbReference type="InterPro" id="IPR036259">
    <property type="entry name" value="MFS_trans_sf"/>
</dbReference>
<evidence type="ECO:0000256" key="1">
    <source>
        <dbReference type="ARBA" id="ARBA00004141"/>
    </source>
</evidence>
<evidence type="ECO:0000256" key="7">
    <source>
        <dbReference type="SAM" id="Phobius"/>
    </source>
</evidence>
<comment type="subcellular location">
    <subcellularLocation>
        <location evidence="1">Membrane</location>
        <topology evidence="1">Multi-pass membrane protein</topology>
    </subcellularLocation>
</comment>
<accession>A0A4Z2HFS3</accession>
<reference evidence="8 9" key="1">
    <citation type="submission" date="2019-03" db="EMBL/GenBank/DDBJ databases">
        <title>First draft genome of Liparis tanakae, snailfish: a comprehensive survey of snailfish specific genes.</title>
        <authorList>
            <person name="Kim W."/>
            <person name="Song I."/>
            <person name="Jeong J.-H."/>
            <person name="Kim D."/>
            <person name="Kim S."/>
            <person name="Ryu S."/>
            <person name="Song J.Y."/>
            <person name="Lee S.K."/>
        </authorList>
    </citation>
    <scope>NUCLEOTIDE SEQUENCE [LARGE SCALE GENOMIC DNA]</scope>
    <source>
        <tissue evidence="8">Muscle</tissue>
    </source>
</reference>
<sequence length="264" mass="28626">MQRAGHQAQLSGLIEKAPPEAGGKSAQHPMSTCRMLMGVCEQHTGAELLIVDYLYYWGGHMKRNHPLAGMKGKDLATSAERFTAARVLLDIQRHYKVSDSGIGLLQTGAQLACLKGCRGSAWPGLACPGPSWFRLRLAPDPQATSSSHRPEECWVSGPWAARAGHVSAEGSCWAMIGTLLPVSLPVASCQRTSSTAQCPFFICSFMVAAPIFGYLGDRFNRKVILSCGIFFWSIVTLSSSFIGKESSVMETRSVVCPVIKPQHR</sequence>
<dbReference type="Gene3D" id="1.20.1250.20">
    <property type="entry name" value="MFS general substrate transporter like domains"/>
    <property type="match status" value="1"/>
</dbReference>
<dbReference type="GO" id="GO:0016020">
    <property type="term" value="C:membrane"/>
    <property type="evidence" value="ECO:0007669"/>
    <property type="project" value="UniProtKB-SubCell"/>
</dbReference>
<gene>
    <name evidence="8" type="primary">spns2_0</name>
    <name evidence="8" type="ORF">EYF80_025033</name>
</gene>
<proteinExistence type="predicted"/>
<dbReference type="InterPro" id="IPR044770">
    <property type="entry name" value="MFS_spinster-like"/>
</dbReference>
<feature type="region of interest" description="Disordered" evidence="6">
    <location>
        <begin position="1"/>
        <end position="27"/>
    </location>
</feature>
<dbReference type="EMBL" id="SRLO01000247">
    <property type="protein sequence ID" value="TNN64727.1"/>
    <property type="molecule type" value="Genomic_DNA"/>
</dbReference>
<dbReference type="PANTHER" id="PTHR23505">
    <property type="entry name" value="SPINSTER"/>
    <property type="match status" value="1"/>
</dbReference>
<feature type="transmembrane region" description="Helical" evidence="7">
    <location>
        <begin position="223"/>
        <end position="242"/>
    </location>
</feature>
<dbReference type="GO" id="GO:0003376">
    <property type="term" value="P:sphingosine-1-phosphate receptor signaling pathway"/>
    <property type="evidence" value="ECO:0007669"/>
    <property type="project" value="TreeGrafter"/>
</dbReference>
<name>A0A4Z2HFS3_9TELE</name>
<evidence type="ECO:0000313" key="8">
    <source>
        <dbReference type="EMBL" id="TNN64727.1"/>
    </source>
</evidence>
<keyword evidence="9" id="KW-1185">Reference proteome</keyword>
<dbReference type="OrthoDB" id="6770063at2759"/>
<keyword evidence="4 7" id="KW-1133">Transmembrane helix</keyword>
<evidence type="ECO:0000313" key="9">
    <source>
        <dbReference type="Proteomes" id="UP000314294"/>
    </source>
</evidence>